<dbReference type="GO" id="GO:0050136">
    <property type="term" value="F:NADH dehydrogenase (quinone) (non-electrogenic) activity"/>
    <property type="evidence" value="ECO:0007669"/>
    <property type="project" value="UniProtKB-EC"/>
</dbReference>
<keyword evidence="6" id="KW-0560">Oxidoreductase</keyword>
<dbReference type="PANTHER" id="PTHR43706:SF47">
    <property type="entry name" value="EXTERNAL NADH-UBIQUINONE OXIDOREDUCTASE 1, MITOCHONDRIAL-RELATED"/>
    <property type="match status" value="1"/>
</dbReference>
<dbReference type="Gene3D" id="3.50.50.100">
    <property type="match status" value="1"/>
</dbReference>
<evidence type="ECO:0000256" key="3">
    <source>
        <dbReference type="ARBA" id="ARBA00022630"/>
    </source>
</evidence>
<dbReference type="InterPro" id="IPR036188">
    <property type="entry name" value="FAD/NAD-bd_sf"/>
</dbReference>
<evidence type="ECO:0000256" key="1">
    <source>
        <dbReference type="ARBA" id="ARBA00005272"/>
    </source>
</evidence>
<evidence type="ECO:0000256" key="4">
    <source>
        <dbReference type="ARBA" id="ARBA00022827"/>
    </source>
</evidence>
<evidence type="ECO:0000256" key="9">
    <source>
        <dbReference type="SAM" id="Phobius"/>
    </source>
</evidence>
<dbReference type="PRINTS" id="PR00368">
    <property type="entry name" value="FADPNR"/>
</dbReference>
<dbReference type="InterPro" id="IPR023753">
    <property type="entry name" value="FAD/NAD-binding_dom"/>
</dbReference>
<organism evidence="12">
    <name type="scientific">Leptolyngbya sp. NK1-12</name>
    <dbReference type="NCBI Taxonomy" id="2547451"/>
    <lineage>
        <taxon>Bacteria</taxon>
        <taxon>Bacillati</taxon>
        <taxon>Cyanobacteriota</taxon>
        <taxon>Cyanophyceae</taxon>
        <taxon>Leptolyngbyales</taxon>
        <taxon>Leptolyngbyaceae</taxon>
        <taxon>Leptolyngbya group</taxon>
        <taxon>Leptolyngbya</taxon>
    </lineage>
</organism>
<gene>
    <name evidence="12" type="ORF">HJG54_33155</name>
</gene>
<keyword evidence="4" id="KW-0274">FAD</keyword>
<dbReference type="InterPro" id="IPR054585">
    <property type="entry name" value="NDH2-like_C"/>
</dbReference>
<evidence type="ECO:0000313" key="12">
    <source>
        <dbReference type="EMBL" id="WNZ27697.1"/>
    </source>
</evidence>
<dbReference type="SUPFAM" id="SSF51905">
    <property type="entry name" value="FAD/NAD(P)-binding domain"/>
    <property type="match status" value="1"/>
</dbReference>
<dbReference type="Pfam" id="PF22366">
    <property type="entry name" value="NDH2_C"/>
    <property type="match status" value="1"/>
</dbReference>
<feature type="transmembrane region" description="Helical" evidence="9">
    <location>
        <begin position="383"/>
        <end position="404"/>
    </location>
</feature>
<keyword evidence="9" id="KW-0472">Membrane</keyword>
<keyword evidence="5" id="KW-0809">Transit peptide</keyword>
<dbReference type="PANTHER" id="PTHR43706">
    <property type="entry name" value="NADH DEHYDROGENASE"/>
    <property type="match status" value="1"/>
</dbReference>
<dbReference type="EC" id="1.6.5.9" evidence="2"/>
<evidence type="ECO:0000256" key="2">
    <source>
        <dbReference type="ARBA" id="ARBA00012637"/>
    </source>
</evidence>
<keyword evidence="7" id="KW-0520">NAD</keyword>
<dbReference type="InterPro" id="IPR045024">
    <property type="entry name" value="NDH-2"/>
</dbReference>
<feature type="domain" description="FAD/NAD(P)-binding" evidence="10">
    <location>
        <begin position="17"/>
        <end position="342"/>
    </location>
</feature>
<dbReference type="PRINTS" id="PR00411">
    <property type="entry name" value="PNDRDTASEI"/>
</dbReference>
<evidence type="ECO:0000259" key="11">
    <source>
        <dbReference type="Pfam" id="PF22366"/>
    </source>
</evidence>
<dbReference type="RefSeq" id="WP_316436138.1">
    <property type="nucleotide sequence ID" value="NZ_CP053587.1"/>
</dbReference>
<keyword evidence="3" id="KW-0285">Flavoprotein</keyword>
<comment type="catalytic activity">
    <reaction evidence="8">
        <text>a quinone + NADH + H(+) = a quinol + NAD(+)</text>
        <dbReference type="Rhea" id="RHEA:46160"/>
        <dbReference type="ChEBI" id="CHEBI:15378"/>
        <dbReference type="ChEBI" id="CHEBI:24646"/>
        <dbReference type="ChEBI" id="CHEBI:57540"/>
        <dbReference type="ChEBI" id="CHEBI:57945"/>
        <dbReference type="ChEBI" id="CHEBI:132124"/>
        <dbReference type="EC" id="1.6.5.9"/>
    </reaction>
</comment>
<dbReference type="AlphaFoldDB" id="A0AA96WKS0"/>
<comment type="similarity">
    <text evidence="1">Belongs to the NADH dehydrogenase family.</text>
</comment>
<evidence type="ECO:0000256" key="5">
    <source>
        <dbReference type="ARBA" id="ARBA00022946"/>
    </source>
</evidence>
<accession>A0AA96WKS0</accession>
<feature type="domain" description="External alternative NADH-ubiquinone oxidoreductase-like C-terminal" evidence="11">
    <location>
        <begin position="367"/>
        <end position="421"/>
    </location>
</feature>
<sequence length="446" mass="49065">MEQLPITNADRDPAAHRIVIVGGGFGGLYAAKALGRSKQFEITLIDKRNFHLFQPLLYQVATGKLSPGDISSPLRAILSHYRNVRVLMDEVIDIDPERHHVSLQTGTLPYDTLIVATGVSHHYFGHDQWAEVAPGLKTVEDAIEMRRRIFRAFEAAETESDLAKRRAWLTFVVVGGGPTGVELAGALGELAHHALKHDFRSIDTRETRILLLEGVDRVLPTYPPKLSAVAAKSLAELGVTVQTQSLVTGITEDAVTVRRGEQTEIIPAKTVLWAAGVRASGMGQVLAERTGATLDRAGRVIVNPDLSVPGQPDIFVIGDLAHYAHQGNQPLPGVAPVAMQQGAYVAKLIRHRLQQRELPAFHYTDVGSLAVIGQNAAVVNLGWLKLSGFLAWLIWVFAHIYYLIEFDNKLIVMIQWFWNYFSRKGGSRLITQEQTLNHSELGGKLG</sequence>
<keyword evidence="9" id="KW-0812">Transmembrane</keyword>
<evidence type="ECO:0000256" key="6">
    <source>
        <dbReference type="ARBA" id="ARBA00023002"/>
    </source>
</evidence>
<evidence type="ECO:0000259" key="10">
    <source>
        <dbReference type="Pfam" id="PF07992"/>
    </source>
</evidence>
<protein>
    <recommendedName>
        <fullName evidence="2">NADH:ubiquinone reductase (non-electrogenic)</fullName>
        <ecNumber evidence="2">1.6.5.9</ecNumber>
    </recommendedName>
</protein>
<name>A0AA96WKS0_9CYAN</name>
<dbReference type="EMBL" id="CP053587">
    <property type="protein sequence ID" value="WNZ27697.1"/>
    <property type="molecule type" value="Genomic_DNA"/>
</dbReference>
<dbReference type="Pfam" id="PF07992">
    <property type="entry name" value="Pyr_redox_2"/>
    <property type="match status" value="1"/>
</dbReference>
<evidence type="ECO:0000256" key="7">
    <source>
        <dbReference type="ARBA" id="ARBA00023027"/>
    </source>
</evidence>
<evidence type="ECO:0000256" key="8">
    <source>
        <dbReference type="ARBA" id="ARBA00047599"/>
    </source>
</evidence>
<reference evidence="12" key="1">
    <citation type="submission" date="2020-05" db="EMBL/GenBank/DDBJ databases">
        <authorList>
            <person name="Zhu T."/>
            <person name="Keshari N."/>
            <person name="Lu X."/>
        </authorList>
    </citation>
    <scope>NUCLEOTIDE SEQUENCE</scope>
    <source>
        <strain evidence="12">NK1-12</strain>
    </source>
</reference>
<keyword evidence="9" id="KW-1133">Transmembrane helix</keyword>
<proteinExistence type="inferred from homology"/>